<sequence length="226" mass="24780">MPFLGLFLIILFAAVIFGPGLWTKRVLARHNADRPDYPGTGGELARHLLDGYKLSHIPVEVTDQGDHYDPINKAVRLSKDYYHGRSLTAIAVAAHEVSHAIQDRDGYKPLARRTQLVKSVRIWQQIGNVMIVVASIGSLFIAGPLAFVIGLFGFLLTGLLGVIVHLSTLPVEIDASFNRALPILEHGGYLPKDDLPAAREILKACAYTYVAAALGSILNLLRLLRR</sequence>
<protein>
    <recommendedName>
        <fullName evidence="4">Zinc metallopeptidase</fullName>
    </recommendedName>
</protein>
<reference evidence="2 3" key="1">
    <citation type="submission" date="2018-07" db="EMBL/GenBank/DDBJ databases">
        <title>Genomic Encyclopedia of Type Strains, Phase III (KMG-III): the genomes of soil and plant-associated and newly described type strains.</title>
        <authorList>
            <person name="Whitman W."/>
        </authorList>
    </citation>
    <scope>NUCLEOTIDE SEQUENCE [LARGE SCALE GENOMIC DNA]</scope>
    <source>
        <strain evidence="2 3">CECT 8488</strain>
    </source>
</reference>
<evidence type="ECO:0000313" key="2">
    <source>
        <dbReference type="EMBL" id="RED51394.1"/>
    </source>
</evidence>
<feature type="transmembrane region" description="Helical" evidence="1">
    <location>
        <begin position="131"/>
        <end position="164"/>
    </location>
</feature>
<dbReference type="InterPro" id="IPR007395">
    <property type="entry name" value="Zn_peptidase_2"/>
</dbReference>
<dbReference type="Proteomes" id="UP000256845">
    <property type="component" value="Unassembled WGS sequence"/>
</dbReference>
<keyword evidence="1" id="KW-0472">Membrane</keyword>
<evidence type="ECO:0000256" key="1">
    <source>
        <dbReference type="SAM" id="Phobius"/>
    </source>
</evidence>
<comment type="caution">
    <text evidence="2">The sequence shown here is derived from an EMBL/GenBank/DDBJ whole genome shotgun (WGS) entry which is preliminary data.</text>
</comment>
<dbReference type="OrthoDB" id="9805386at2"/>
<dbReference type="AlphaFoldDB" id="A0A3D9HPG1"/>
<proteinExistence type="predicted"/>
<dbReference type="PANTHER" id="PTHR36434:SF1">
    <property type="entry name" value="MEMBRANE PROTEASE YUGP-RELATED"/>
    <property type="match status" value="1"/>
</dbReference>
<keyword evidence="1" id="KW-0812">Transmembrane</keyword>
<evidence type="ECO:0008006" key="4">
    <source>
        <dbReference type="Google" id="ProtNLM"/>
    </source>
</evidence>
<dbReference type="RefSeq" id="WP_115936289.1">
    <property type="nucleotide sequence ID" value="NZ_QRDW01000003.1"/>
</dbReference>
<gene>
    <name evidence="2" type="ORF">DFP90_103194</name>
</gene>
<feature type="transmembrane region" description="Helical" evidence="1">
    <location>
        <begin position="6"/>
        <end position="22"/>
    </location>
</feature>
<dbReference type="Pfam" id="PF04298">
    <property type="entry name" value="Zn_peptidase_2"/>
    <property type="match status" value="1"/>
</dbReference>
<accession>A0A3D9HPG1</accession>
<dbReference type="PANTHER" id="PTHR36434">
    <property type="entry name" value="MEMBRANE PROTEASE YUGP-RELATED"/>
    <property type="match status" value="1"/>
</dbReference>
<keyword evidence="3" id="KW-1185">Reference proteome</keyword>
<evidence type="ECO:0000313" key="3">
    <source>
        <dbReference type="Proteomes" id="UP000256845"/>
    </source>
</evidence>
<name>A0A3D9HPG1_9PROT</name>
<keyword evidence="1" id="KW-1133">Transmembrane helix</keyword>
<dbReference type="EMBL" id="QRDW01000003">
    <property type="protein sequence ID" value="RED51394.1"/>
    <property type="molecule type" value="Genomic_DNA"/>
</dbReference>
<organism evidence="2 3">
    <name type="scientific">Aestuariispira insulae</name>
    <dbReference type="NCBI Taxonomy" id="1461337"/>
    <lineage>
        <taxon>Bacteria</taxon>
        <taxon>Pseudomonadati</taxon>
        <taxon>Pseudomonadota</taxon>
        <taxon>Alphaproteobacteria</taxon>
        <taxon>Rhodospirillales</taxon>
        <taxon>Kiloniellaceae</taxon>
        <taxon>Aestuariispira</taxon>
    </lineage>
</organism>